<dbReference type="PANTHER" id="PTHR11630:SF26">
    <property type="entry name" value="DNA REPLICATION LICENSING FACTOR MCM7"/>
    <property type="match status" value="1"/>
</dbReference>
<dbReference type="GO" id="GO:0003697">
    <property type="term" value="F:single-stranded DNA binding"/>
    <property type="evidence" value="ECO:0007669"/>
    <property type="project" value="TreeGrafter"/>
</dbReference>
<dbReference type="GO" id="GO:0042555">
    <property type="term" value="C:MCM complex"/>
    <property type="evidence" value="ECO:0007669"/>
    <property type="project" value="InterPro"/>
</dbReference>
<evidence type="ECO:0000256" key="2">
    <source>
        <dbReference type="ARBA" id="ARBA00022705"/>
    </source>
</evidence>
<dbReference type="GO" id="GO:0000727">
    <property type="term" value="P:double-strand break repair via break-induced replication"/>
    <property type="evidence" value="ECO:0007669"/>
    <property type="project" value="TreeGrafter"/>
</dbReference>
<keyword evidence="7 10" id="KW-0238">DNA-binding</keyword>
<evidence type="ECO:0000256" key="3">
    <source>
        <dbReference type="ARBA" id="ARBA00022741"/>
    </source>
</evidence>
<dbReference type="GO" id="GO:0016887">
    <property type="term" value="F:ATP hydrolysis activity"/>
    <property type="evidence" value="ECO:0007669"/>
    <property type="project" value="RHEA"/>
</dbReference>
<dbReference type="Pfam" id="PF14551">
    <property type="entry name" value="MCM_N"/>
    <property type="match status" value="1"/>
</dbReference>
<dbReference type="InterPro" id="IPR033762">
    <property type="entry name" value="MCM_OB"/>
</dbReference>
<comment type="similarity">
    <text evidence="10">Belongs to the MCM family.</text>
</comment>
<comment type="subcellular location">
    <subcellularLocation>
        <location evidence="1 11">Nucleus</location>
    </subcellularLocation>
</comment>
<dbReference type="Gene3D" id="2.40.50.140">
    <property type="entry name" value="Nucleic acid-binding proteins"/>
    <property type="match status" value="1"/>
</dbReference>
<evidence type="ECO:0000313" key="13">
    <source>
        <dbReference type="EMBL" id="CDW71220.1"/>
    </source>
</evidence>
<dbReference type="InterPro" id="IPR041562">
    <property type="entry name" value="MCM_lid"/>
</dbReference>
<accession>A0A077ZPA7</accession>
<dbReference type="SMART" id="SM00350">
    <property type="entry name" value="MCM"/>
    <property type="match status" value="1"/>
</dbReference>
<dbReference type="InterPro" id="IPR027925">
    <property type="entry name" value="MCM_N"/>
</dbReference>
<evidence type="ECO:0000256" key="11">
    <source>
        <dbReference type="RuleBase" id="RU365012"/>
    </source>
</evidence>
<proteinExistence type="inferred from homology"/>
<dbReference type="GO" id="GO:0017116">
    <property type="term" value="F:single-stranded DNA helicase activity"/>
    <property type="evidence" value="ECO:0007669"/>
    <property type="project" value="TreeGrafter"/>
</dbReference>
<keyword evidence="6 10" id="KW-0067">ATP-binding</keyword>
<dbReference type="FunFam" id="3.40.50.300:FF:000826">
    <property type="entry name" value="Replicative DNA helicase Mcm"/>
    <property type="match status" value="1"/>
</dbReference>
<dbReference type="InterPro" id="IPR001208">
    <property type="entry name" value="MCM_dom"/>
</dbReference>
<dbReference type="SUPFAM" id="SSF52540">
    <property type="entry name" value="P-loop containing nucleoside triphosphate hydrolases"/>
    <property type="match status" value="1"/>
</dbReference>
<dbReference type="GO" id="GO:0005524">
    <property type="term" value="F:ATP binding"/>
    <property type="evidence" value="ECO:0007669"/>
    <property type="project" value="UniProtKB-KW"/>
</dbReference>
<evidence type="ECO:0000256" key="6">
    <source>
        <dbReference type="ARBA" id="ARBA00022840"/>
    </source>
</evidence>
<dbReference type="Gene3D" id="3.40.50.300">
    <property type="entry name" value="P-loop containing nucleotide triphosphate hydrolases"/>
    <property type="match status" value="1"/>
</dbReference>
<dbReference type="InterPro" id="IPR027417">
    <property type="entry name" value="P-loop_NTPase"/>
</dbReference>
<dbReference type="GO" id="GO:0006270">
    <property type="term" value="P:DNA replication initiation"/>
    <property type="evidence" value="ECO:0007669"/>
    <property type="project" value="InterPro"/>
</dbReference>
<dbReference type="InterPro" id="IPR012340">
    <property type="entry name" value="NA-bd_OB-fold"/>
</dbReference>
<dbReference type="EMBL" id="CCKQ01000152">
    <property type="protein sequence ID" value="CDW71220.1"/>
    <property type="molecule type" value="Genomic_DNA"/>
</dbReference>
<evidence type="ECO:0000256" key="4">
    <source>
        <dbReference type="ARBA" id="ARBA00022801"/>
    </source>
</evidence>
<dbReference type="SMART" id="SM00382">
    <property type="entry name" value="AAA"/>
    <property type="match status" value="1"/>
</dbReference>
<comment type="function">
    <text evidence="11">Acts as component of the MCM2-7 complex (MCM complex) which is the replicative helicase essential for 'once per cell cycle' DNA replication initiation and elongation in eukaryotic cells. The active ATPase sites in the MCM2-7 ring are formed through the interaction surfaces of two neighboring subunits such that a critical structure of a conserved arginine finger motif is provided in trans relative to the ATP-binding site of the Walker A box of the adjacent subunit. The six ATPase active sites, however, are likely to contribute differentially to the complex helicase activity.</text>
</comment>
<dbReference type="Pfam" id="PF17855">
    <property type="entry name" value="MCM_lid"/>
    <property type="match status" value="1"/>
</dbReference>
<dbReference type="FunFam" id="2.20.28.10:FF:000004">
    <property type="entry name" value="DNA replication licensing factor MCM7"/>
    <property type="match status" value="1"/>
</dbReference>
<name>A0A077ZPA7_STYLE</name>
<evidence type="ECO:0000256" key="5">
    <source>
        <dbReference type="ARBA" id="ARBA00022806"/>
    </source>
</evidence>
<evidence type="ECO:0000256" key="8">
    <source>
        <dbReference type="ARBA" id="ARBA00023242"/>
    </source>
</evidence>
<dbReference type="Pfam" id="PF00493">
    <property type="entry name" value="MCM"/>
    <property type="match status" value="1"/>
</dbReference>
<dbReference type="PROSITE" id="PS00847">
    <property type="entry name" value="MCM_1"/>
    <property type="match status" value="1"/>
</dbReference>
<keyword evidence="4 11" id="KW-0378">Hydrolase</keyword>
<comment type="catalytic activity">
    <reaction evidence="11">
        <text>ATP + H2O = ADP + phosphate + H(+)</text>
        <dbReference type="Rhea" id="RHEA:13065"/>
        <dbReference type="ChEBI" id="CHEBI:15377"/>
        <dbReference type="ChEBI" id="CHEBI:15378"/>
        <dbReference type="ChEBI" id="CHEBI:30616"/>
        <dbReference type="ChEBI" id="CHEBI:43474"/>
        <dbReference type="ChEBI" id="CHEBI:456216"/>
        <dbReference type="EC" id="3.6.4.12"/>
    </reaction>
</comment>
<evidence type="ECO:0000256" key="9">
    <source>
        <dbReference type="ARBA" id="ARBA00023306"/>
    </source>
</evidence>
<keyword evidence="14" id="KW-1185">Reference proteome</keyword>
<keyword evidence="2 11" id="KW-0235">DNA replication</keyword>
<keyword evidence="8 11" id="KW-0539">Nucleus</keyword>
<dbReference type="EC" id="3.6.4.12" evidence="11"/>
<keyword evidence="9 11" id="KW-0131">Cell cycle</keyword>
<dbReference type="SUPFAM" id="SSF50249">
    <property type="entry name" value="Nucleic acid-binding proteins"/>
    <property type="match status" value="1"/>
</dbReference>
<evidence type="ECO:0000256" key="1">
    <source>
        <dbReference type="ARBA" id="ARBA00004123"/>
    </source>
</evidence>
<evidence type="ECO:0000256" key="7">
    <source>
        <dbReference type="ARBA" id="ARBA00023125"/>
    </source>
</evidence>
<dbReference type="GO" id="GO:0005634">
    <property type="term" value="C:nucleus"/>
    <property type="evidence" value="ECO:0007669"/>
    <property type="project" value="UniProtKB-SubCell"/>
</dbReference>
<evidence type="ECO:0000259" key="12">
    <source>
        <dbReference type="PROSITE" id="PS50051"/>
    </source>
</evidence>
<dbReference type="OrthoDB" id="271325at2759"/>
<dbReference type="AlphaFoldDB" id="A0A077ZPA7"/>
<sequence length="773" mass="88078">MILNLPKELYMPDYDGERKMCTDFILGYTDPTIQEDPIHGKHKYMIQLQKIVNKESNFINIEIDDLSEFFNTARDSLFVDRVRNNTMRYVTLFSQAIDKNMPLPSVNFREDQMSTFEIIMQQRKFNYQQYLMSQNQLNGSGENNMPTDSKMILPPELERTYQVFFVHGMNAKKIIQRMRDIRSNQIGSLVTCKGIVTRVSDVRPCIQVAVYACEVCGFEVYQIVNTREFTPKVECPSRKCMTNQTKGQLIMQIKSSKFVSFQEIKLQEPSEQVPIGHVPRTMKCIAKGLNTRKCGPGDIVTITGVYMPAPFTGFAAMRAGLSHDTYIEAFNVSKDKQNFKESFLSQENLEKVDNLRSSCESDFQLYSRLSSSICPEIFAMEEVKRALLLLMVGGVTKEMVDGMKIRGTINVLLMGDPGVAKSQLLKHIATFAPRGIYTTGKGSSGVGLTAAVTRDNITKELVLEGGALVLSDTGICCIDEFDKMDERDRTNIHEVMEQQTVSIAKAGITTSLNARTSILAAANPLYGRYNQKLKPHENINLPAALLSRFDLLFLLLDQINEINDQNLARHVATVHRTLKAPVRDDTLIIDAEIMRTFIAKAQDYNPIIPADLHNYIVAKYVEKRKIQREGIDEQSYMYVTPRTLLAIIRLAQAMAKLCFRDIVNQGDVDEAIKLMDFSIRSLRNMKAESSQEKKKIMRDERMTDRMSQVIQAVRDIMMNSGESSLKSNEIQKKLEKSYHSSMKITEEELMDVLTFYKNLDVIYFDQDKNVVFL</sequence>
<evidence type="ECO:0000313" key="14">
    <source>
        <dbReference type="Proteomes" id="UP000039865"/>
    </source>
</evidence>
<dbReference type="InterPro" id="IPR031327">
    <property type="entry name" value="MCM"/>
</dbReference>
<dbReference type="Proteomes" id="UP000039865">
    <property type="component" value="Unassembled WGS sequence"/>
</dbReference>
<dbReference type="InParanoid" id="A0A077ZPA7"/>
<evidence type="ECO:0000256" key="10">
    <source>
        <dbReference type="RuleBase" id="RU004070"/>
    </source>
</evidence>
<dbReference type="FunCoup" id="A0A077ZPA7">
    <property type="interactions" value="557"/>
</dbReference>
<dbReference type="PRINTS" id="PR01657">
    <property type="entry name" value="MCMFAMILY"/>
</dbReference>
<dbReference type="PRINTS" id="PR01663">
    <property type="entry name" value="MCMPROTEIN7"/>
</dbReference>
<keyword evidence="3 10" id="KW-0547">Nucleotide-binding</keyword>
<dbReference type="InterPro" id="IPR008050">
    <property type="entry name" value="MCM7"/>
</dbReference>
<dbReference type="InterPro" id="IPR003593">
    <property type="entry name" value="AAA+_ATPase"/>
</dbReference>
<reference evidence="13 14" key="1">
    <citation type="submission" date="2014-06" db="EMBL/GenBank/DDBJ databases">
        <authorList>
            <person name="Swart Estienne"/>
        </authorList>
    </citation>
    <scope>NUCLEOTIDE SEQUENCE [LARGE SCALE GENOMIC DNA]</scope>
    <source>
        <strain evidence="13 14">130c</strain>
    </source>
</reference>
<organism evidence="13 14">
    <name type="scientific">Stylonychia lemnae</name>
    <name type="common">Ciliate</name>
    <dbReference type="NCBI Taxonomy" id="5949"/>
    <lineage>
        <taxon>Eukaryota</taxon>
        <taxon>Sar</taxon>
        <taxon>Alveolata</taxon>
        <taxon>Ciliophora</taxon>
        <taxon>Intramacronucleata</taxon>
        <taxon>Spirotrichea</taxon>
        <taxon>Stichotrichia</taxon>
        <taxon>Sporadotrichida</taxon>
        <taxon>Oxytrichidae</taxon>
        <taxon>Stylonychinae</taxon>
        <taxon>Stylonychia</taxon>
    </lineage>
</organism>
<dbReference type="PANTHER" id="PTHR11630">
    <property type="entry name" value="DNA REPLICATION LICENSING FACTOR MCM FAMILY MEMBER"/>
    <property type="match status" value="1"/>
</dbReference>
<dbReference type="PROSITE" id="PS50051">
    <property type="entry name" value="MCM_2"/>
    <property type="match status" value="1"/>
</dbReference>
<feature type="domain" description="MCM C-terminal AAA(+) ATPase" evidence="12">
    <location>
        <begin position="365"/>
        <end position="571"/>
    </location>
</feature>
<dbReference type="Gene3D" id="2.20.28.10">
    <property type="match status" value="1"/>
</dbReference>
<dbReference type="GO" id="GO:0006271">
    <property type="term" value="P:DNA strand elongation involved in DNA replication"/>
    <property type="evidence" value="ECO:0007669"/>
    <property type="project" value="TreeGrafter"/>
</dbReference>
<gene>
    <name evidence="13" type="primary">Contig9632.g10297</name>
    <name evidence="11" type="synonym">MCM7</name>
    <name evidence="13" type="ORF">STYLEM_161</name>
</gene>
<protein>
    <recommendedName>
        <fullName evidence="11">DNA replication licensing factor MCM7</fullName>
        <ecNumber evidence="11">3.6.4.12</ecNumber>
    </recommendedName>
</protein>
<dbReference type="Pfam" id="PF17207">
    <property type="entry name" value="MCM_OB"/>
    <property type="match status" value="1"/>
</dbReference>
<dbReference type="InterPro" id="IPR018525">
    <property type="entry name" value="MCM_CS"/>
</dbReference>
<keyword evidence="5 11" id="KW-0347">Helicase</keyword>
<dbReference type="OMA" id="ISIHRAH"/>